<dbReference type="AlphaFoldDB" id="A0A7Z0EDB9"/>
<dbReference type="EMBL" id="JACCFM010000001">
    <property type="protein sequence ID" value="NYJ19554.1"/>
    <property type="molecule type" value="Genomic_DNA"/>
</dbReference>
<reference evidence="1 2" key="1">
    <citation type="submission" date="2020-07" db="EMBL/GenBank/DDBJ databases">
        <title>Sequencing the genomes of 1000 actinobacteria strains.</title>
        <authorList>
            <person name="Klenk H.-P."/>
        </authorList>
    </citation>
    <scope>NUCLEOTIDE SEQUENCE [LARGE SCALE GENOMIC DNA]</scope>
    <source>
        <strain evidence="1 2">LI1</strain>
    </source>
</reference>
<dbReference type="Proteomes" id="UP000537260">
    <property type="component" value="Unassembled WGS sequence"/>
</dbReference>
<comment type="caution">
    <text evidence="1">The sequence shown here is derived from an EMBL/GenBank/DDBJ whole genome shotgun (WGS) entry which is preliminary data.</text>
</comment>
<evidence type="ECO:0000313" key="2">
    <source>
        <dbReference type="Proteomes" id="UP000537260"/>
    </source>
</evidence>
<evidence type="ECO:0000313" key="1">
    <source>
        <dbReference type="EMBL" id="NYJ19554.1"/>
    </source>
</evidence>
<name>A0A7Z0EDB9_9MICO</name>
<organism evidence="1 2">
    <name type="scientific">Glaciibacter psychrotolerans</name>
    <dbReference type="NCBI Taxonomy" id="670054"/>
    <lineage>
        <taxon>Bacteria</taxon>
        <taxon>Bacillati</taxon>
        <taxon>Actinomycetota</taxon>
        <taxon>Actinomycetes</taxon>
        <taxon>Micrococcales</taxon>
        <taxon>Microbacteriaceae</taxon>
        <taxon>Glaciibacter</taxon>
    </lineage>
</organism>
<proteinExistence type="predicted"/>
<sequence length="57" mass="6458">MNAVLDPDRSICENMAVIGVRDEDVVQFVVDDIARWREAEAAFYTAPRWISVLCDGE</sequence>
<dbReference type="RefSeq" id="WP_179578300.1">
    <property type="nucleotide sequence ID" value="NZ_JACCFM010000001.1"/>
</dbReference>
<accession>A0A7Z0EDB9</accession>
<gene>
    <name evidence="1" type="ORF">HNR05_001345</name>
</gene>
<keyword evidence="2" id="KW-1185">Reference proteome</keyword>
<protein>
    <submittedName>
        <fullName evidence="1">Uncharacterized protein</fullName>
    </submittedName>
</protein>